<protein>
    <submittedName>
        <fullName evidence="1">YhcH/YjgK/YiaL family protein</fullName>
    </submittedName>
</protein>
<keyword evidence="2" id="KW-1185">Reference proteome</keyword>
<dbReference type="NCBIfam" id="TIGR00022">
    <property type="entry name" value="YhcH/YjgK/YiaL family protein"/>
    <property type="match status" value="1"/>
</dbReference>
<dbReference type="PANTHER" id="PTHR34986:SF1">
    <property type="entry name" value="PROTEIN YIAL"/>
    <property type="match status" value="1"/>
</dbReference>
<gene>
    <name evidence="1" type="ORF">H8Z79_09230</name>
</gene>
<evidence type="ECO:0000313" key="2">
    <source>
        <dbReference type="Proteomes" id="UP000633936"/>
    </source>
</evidence>
<dbReference type="InterPro" id="IPR037012">
    <property type="entry name" value="NanQ/TabA/YiaL_sf"/>
</dbReference>
<dbReference type="SUPFAM" id="SSF51197">
    <property type="entry name" value="Clavaminate synthase-like"/>
    <property type="match status" value="1"/>
</dbReference>
<dbReference type="Pfam" id="PF04074">
    <property type="entry name" value="DUF386"/>
    <property type="match status" value="1"/>
</dbReference>
<name>A0ABR7I2A0_9FIRM</name>
<sequence>MIFDKIENLDRYREFAEYGKLIRDFIKQDKSEHLAEGRYELDGENLFALVQTYETKDKDDAQMESHRKYADLQFMEEGEERIYVDFADELEVEEDRTPIQDILFYKKAGDHGFNILTEGTFGYYAPQDAHMPCIKNKEKQNVRKIVFKIAGDCPAARQ</sequence>
<accession>A0ABR7I2A0</accession>
<dbReference type="PANTHER" id="PTHR34986">
    <property type="entry name" value="EVOLVED BETA-GALACTOSIDASE SUBUNIT BETA"/>
    <property type="match status" value="1"/>
</dbReference>
<dbReference type="Proteomes" id="UP000633936">
    <property type="component" value="Unassembled WGS sequence"/>
</dbReference>
<evidence type="ECO:0000313" key="1">
    <source>
        <dbReference type="EMBL" id="MBC5740637.1"/>
    </source>
</evidence>
<reference evidence="1 2" key="1">
    <citation type="submission" date="2020-08" db="EMBL/GenBank/DDBJ databases">
        <title>Genome public.</title>
        <authorList>
            <person name="Liu C."/>
            <person name="Sun Q."/>
        </authorList>
    </citation>
    <scope>NUCLEOTIDE SEQUENCE [LARGE SCALE GENOMIC DNA]</scope>
    <source>
        <strain evidence="1 2">27-44</strain>
    </source>
</reference>
<organism evidence="1 2">
    <name type="scientific">Blautia intestinalis</name>
    <dbReference type="NCBI Taxonomy" id="2763028"/>
    <lineage>
        <taxon>Bacteria</taxon>
        <taxon>Bacillati</taxon>
        <taxon>Bacillota</taxon>
        <taxon>Clostridia</taxon>
        <taxon>Lachnospirales</taxon>
        <taxon>Lachnospiraceae</taxon>
        <taxon>Blautia</taxon>
    </lineage>
</organism>
<dbReference type="Gene3D" id="2.60.120.370">
    <property type="entry name" value="YhcH/YjgK/YiaL"/>
    <property type="match status" value="1"/>
</dbReference>
<comment type="caution">
    <text evidence="1">The sequence shown here is derived from an EMBL/GenBank/DDBJ whole genome shotgun (WGS) entry which is preliminary data.</text>
</comment>
<proteinExistence type="predicted"/>
<dbReference type="EMBL" id="JACOQE010000004">
    <property type="protein sequence ID" value="MBC5740637.1"/>
    <property type="molecule type" value="Genomic_DNA"/>
</dbReference>
<dbReference type="RefSeq" id="WP_118039044.1">
    <property type="nucleotide sequence ID" value="NZ_JACOQE010000004.1"/>
</dbReference>
<dbReference type="InterPro" id="IPR004375">
    <property type="entry name" value="NanQ/TabA/YiaL"/>
</dbReference>